<dbReference type="RefSeq" id="WP_126788123.1">
    <property type="nucleotide sequence ID" value="NZ_PIPN01000001.1"/>
</dbReference>
<dbReference type="InterPro" id="IPR001647">
    <property type="entry name" value="HTH_TetR"/>
</dbReference>
<sequence length="209" mass="24358">MTTEKAKLKRPQKSAEERRHDIVAAASELFAEHGFQSTDTQTVADKAGVGKGTLYRNFKSKEELFKATLDMHLDELRATVVRARESEQDPLEKLRATWLAYIGFFEQNNNIIELFIEERLYFRDQERSLYFTRLERSRDEWRALFEDILRVYPNDEVTASELMDISGQLVHGAVLLSQHTAITQSTRQRVDLMMRIFMHGFIKPGQDNI</sequence>
<evidence type="ECO:0000259" key="3">
    <source>
        <dbReference type="PROSITE" id="PS50977"/>
    </source>
</evidence>
<name>A0ABY0C2N0_9GAMM</name>
<dbReference type="EMBL" id="PIPN01000001">
    <property type="protein sequence ID" value="RUO31924.1"/>
    <property type="molecule type" value="Genomic_DNA"/>
</dbReference>
<feature type="DNA-binding region" description="H-T-H motif" evidence="2">
    <location>
        <begin position="39"/>
        <end position="58"/>
    </location>
</feature>
<dbReference type="InterPro" id="IPR009057">
    <property type="entry name" value="Homeodomain-like_sf"/>
</dbReference>
<evidence type="ECO:0000256" key="2">
    <source>
        <dbReference type="PROSITE-ProRule" id="PRU00335"/>
    </source>
</evidence>
<keyword evidence="5" id="KW-1185">Reference proteome</keyword>
<evidence type="ECO:0000313" key="4">
    <source>
        <dbReference type="EMBL" id="RUO31924.1"/>
    </source>
</evidence>
<dbReference type="Proteomes" id="UP000287410">
    <property type="component" value="Unassembled WGS sequence"/>
</dbReference>
<organism evidence="4 5">
    <name type="scientific">Aliidiomarina sedimenti</name>
    <dbReference type="NCBI Taxonomy" id="1933879"/>
    <lineage>
        <taxon>Bacteria</taxon>
        <taxon>Pseudomonadati</taxon>
        <taxon>Pseudomonadota</taxon>
        <taxon>Gammaproteobacteria</taxon>
        <taxon>Alteromonadales</taxon>
        <taxon>Idiomarinaceae</taxon>
        <taxon>Aliidiomarina</taxon>
    </lineage>
</organism>
<feature type="domain" description="HTH tetR-type" evidence="3">
    <location>
        <begin position="16"/>
        <end position="76"/>
    </location>
</feature>
<dbReference type="InterPro" id="IPR050109">
    <property type="entry name" value="HTH-type_TetR-like_transc_reg"/>
</dbReference>
<dbReference type="PANTHER" id="PTHR30055">
    <property type="entry name" value="HTH-TYPE TRANSCRIPTIONAL REGULATOR RUTR"/>
    <property type="match status" value="1"/>
</dbReference>
<dbReference type="PANTHER" id="PTHR30055:SF226">
    <property type="entry name" value="HTH-TYPE TRANSCRIPTIONAL REGULATOR PKSA"/>
    <property type="match status" value="1"/>
</dbReference>
<protein>
    <submittedName>
        <fullName evidence="4">TetR family transcriptional regulator</fullName>
    </submittedName>
</protein>
<proteinExistence type="predicted"/>
<evidence type="ECO:0000256" key="1">
    <source>
        <dbReference type="ARBA" id="ARBA00023125"/>
    </source>
</evidence>
<dbReference type="Pfam" id="PF00440">
    <property type="entry name" value="TetR_N"/>
    <property type="match status" value="1"/>
</dbReference>
<dbReference type="PRINTS" id="PR00455">
    <property type="entry name" value="HTHTETR"/>
</dbReference>
<keyword evidence="1 2" id="KW-0238">DNA-binding</keyword>
<dbReference type="SUPFAM" id="SSF46689">
    <property type="entry name" value="Homeodomain-like"/>
    <property type="match status" value="1"/>
</dbReference>
<comment type="caution">
    <text evidence="4">The sequence shown here is derived from an EMBL/GenBank/DDBJ whole genome shotgun (WGS) entry which is preliminary data.</text>
</comment>
<dbReference type="PROSITE" id="PS50977">
    <property type="entry name" value="HTH_TETR_2"/>
    <property type="match status" value="1"/>
</dbReference>
<accession>A0ABY0C2N0</accession>
<dbReference type="Gene3D" id="1.10.10.60">
    <property type="entry name" value="Homeodomain-like"/>
    <property type="match status" value="1"/>
</dbReference>
<reference evidence="4 5" key="1">
    <citation type="journal article" date="2018" name="Front. Microbiol.">
        <title>Genome-Based Analysis Reveals the Taxonomy and Diversity of the Family Idiomarinaceae.</title>
        <authorList>
            <person name="Liu Y."/>
            <person name="Lai Q."/>
            <person name="Shao Z."/>
        </authorList>
    </citation>
    <scope>NUCLEOTIDE SEQUENCE [LARGE SCALE GENOMIC DNA]</scope>
    <source>
        <strain evidence="4 5">GBSy1</strain>
    </source>
</reference>
<dbReference type="Gene3D" id="1.10.357.10">
    <property type="entry name" value="Tetracycline Repressor, domain 2"/>
    <property type="match status" value="1"/>
</dbReference>
<gene>
    <name evidence="4" type="ORF">CWE12_02695</name>
</gene>
<evidence type="ECO:0000313" key="5">
    <source>
        <dbReference type="Proteomes" id="UP000287410"/>
    </source>
</evidence>